<sequence length="360" mass="38704">MATKSPNTLLTQLIKNEPAAFALLKPGDLVDGTVLEKGARRLLVDLGKFGVGVVYRGELLAAREAVKGLKPGDQVHAKVIAVDNDEGLVELSLAEAGRQKAWAAVLELQEKGEPFAVKITSFNKGGVTTKVAGLPAFLPVSQLGGEHYPKIAPEGRSELGVALAKLVGEEIMVKILDANPRTEKLILSEREAMEVSTRELVKNYEVGQVVEGIVSGVADFGVFVRFTDNPALEGLIHISELSHRVVENPKEVVKVDDVVKVKIADIKDGRISLSLKALQADPWADAAERFAVGQEVMGAVYSFNPFGAIVTVGDLQGQLHVTEFGSVEEMKGKVALGKSYGFVVQDVKPAERRLVLKLKE</sequence>
<dbReference type="PANTHER" id="PTHR47559">
    <property type="entry name" value="OS03G0844900 PROTEIN"/>
    <property type="match status" value="1"/>
</dbReference>
<name>A0A2G9ZBC2_9BACT</name>
<dbReference type="PRINTS" id="PR00681">
    <property type="entry name" value="RIBOSOMALS1"/>
</dbReference>
<proteinExistence type="predicted"/>
<dbReference type="SMART" id="SM00316">
    <property type="entry name" value="S1"/>
    <property type="match status" value="4"/>
</dbReference>
<dbReference type="CDD" id="cd04465">
    <property type="entry name" value="S1_RPS1_repeat_ec2_hs2"/>
    <property type="match status" value="1"/>
</dbReference>
<keyword evidence="2" id="KW-0687">Ribonucleoprotein</keyword>
<evidence type="ECO:0000259" key="1">
    <source>
        <dbReference type="PROSITE" id="PS50126"/>
    </source>
</evidence>
<dbReference type="PANTHER" id="PTHR47559:SF1">
    <property type="entry name" value="OS03G0844900 PROTEIN"/>
    <property type="match status" value="1"/>
</dbReference>
<comment type="caution">
    <text evidence="2">The sequence shown here is derived from an EMBL/GenBank/DDBJ whole genome shotgun (WGS) entry which is preliminary data.</text>
</comment>
<feature type="domain" description="S1 motif" evidence="1">
    <location>
        <begin position="293"/>
        <end position="359"/>
    </location>
</feature>
<evidence type="ECO:0000313" key="2">
    <source>
        <dbReference type="EMBL" id="PIP29910.1"/>
    </source>
</evidence>
<evidence type="ECO:0000313" key="3">
    <source>
        <dbReference type="Proteomes" id="UP000228812"/>
    </source>
</evidence>
<gene>
    <name evidence="2" type="ORF">COX26_01555</name>
</gene>
<dbReference type="Gene3D" id="2.40.50.140">
    <property type="entry name" value="Nucleic acid-binding proteins"/>
    <property type="match status" value="4"/>
</dbReference>
<feature type="domain" description="S1 motif" evidence="1">
    <location>
        <begin position="207"/>
        <end position="276"/>
    </location>
</feature>
<dbReference type="InterPro" id="IPR012340">
    <property type="entry name" value="NA-bd_OB-fold"/>
</dbReference>
<feature type="domain" description="S1 motif" evidence="1">
    <location>
        <begin position="112"/>
        <end position="190"/>
    </location>
</feature>
<dbReference type="EMBL" id="PCRZ01000027">
    <property type="protein sequence ID" value="PIP29910.1"/>
    <property type="molecule type" value="Genomic_DNA"/>
</dbReference>
<dbReference type="SUPFAM" id="SSF50249">
    <property type="entry name" value="Nucleic acid-binding proteins"/>
    <property type="match status" value="4"/>
</dbReference>
<dbReference type="InterPro" id="IPR035104">
    <property type="entry name" value="Ribosomal_protein_S1-like"/>
</dbReference>
<feature type="domain" description="S1 motif" evidence="1">
    <location>
        <begin position="27"/>
        <end position="94"/>
    </location>
</feature>
<protein>
    <submittedName>
        <fullName evidence="2">30S ribosomal protein S1</fullName>
    </submittedName>
</protein>
<dbReference type="InterPro" id="IPR052757">
    <property type="entry name" value="Ribosomal_protein_S1"/>
</dbReference>
<dbReference type="Pfam" id="PF00575">
    <property type="entry name" value="S1"/>
    <property type="match status" value="2"/>
</dbReference>
<dbReference type="InterPro" id="IPR003029">
    <property type="entry name" value="S1_domain"/>
</dbReference>
<organism evidence="2 3">
    <name type="scientific">Candidatus Jorgensenbacteria bacterium CG23_combo_of_CG06-09_8_20_14_all_54_14</name>
    <dbReference type="NCBI Taxonomy" id="1974595"/>
    <lineage>
        <taxon>Bacteria</taxon>
        <taxon>Candidatus Joergenseniibacteriota</taxon>
    </lineage>
</organism>
<accession>A0A2G9ZBC2</accession>
<reference evidence="2 3" key="1">
    <citation type="submission" date="2017-09" db="EMBL/GenBank/DDBJ databases">
        <title>Depth-based differentiation of microbial function through sediment-hosted aquifers and enrichment of novel symbionts in the deep terrestrial subsurface.</title>
        <authorList>
            <person name="Probst A.J."/>
            <person name="Ladd B."/>
            <person name="Jarett J.K."/>
            <person name="Geller-Mcgrath D.E."/>
            <person name="Sieber C.M."/>
            <person name="Emerson J.B."/>
            <person name="Anantharaman K."/>
            <person name="Thomas B.C."/>
            <person name="Malmstrom R."/>
            <person name="Stieglmeier M."/>
            <person name="Klingl A."/>
            <person name="Woyke T."/>
            <person name="Ryan C.M."/>
            <person name="Banfield J.F."/>
        </authorList>
    </citation>
    <scope>NUCLEOTIDE SEQUENCE [LARGE SCALE GENOMIC DNA]</scope>
    <source>
        <strain evidence="2">CG23_combo_of_CG06-09_8_20_14_all_54_14</strain>
    </source>
</reference>
<dbReference type="GO" id="GO:0003676">
    <property type="term" value="F:nucleic acid binding"/>
    <property type="evidence" value="ECO:0007669"/>
    <property type="project" value="InterPro"/>
</dbReference>
<dbReference type="Proteomes" id="UP000228812">
    <property type="component" value="Unassembled WGS sequence"/>
</dbReference>
<dbReference type="AlphaFoldDB" id="A0A2G9ZBC2"/>
<dbReference type="PROSITE" id="PS50126">
    <property type="entry name" value="S1"/>
    <property type="match status" value="4"/>
</dbReference>
<dbReference type="GO" id="GO:0005840">
    <property type="term" value="C:ribosome"/>
    <property type="evidence" value="ECO:0007669"/>
    <property type="project" value="UniProtKB-KW"/>
</dbReference>
<keyword evidence="2" id="KW-0689">Ribosomal protein</keyword>